<dbReference type="Proteomes" id="UP000031561">
    <property type="component" value="Unassembled WGS sequence"/>
</dbReference>
<gene>
    <name evidence="2" type="ORF">QQ91_0011520</name>
</gene>
<dbReference type="AlphaFoldDB" id="A0ABD4T448"/>
<evidence type="ECO:0000313" key="3">
    <source>
        <dbReference type="Proteomes" id="UP000031561"/>
    </source>
</evidence>
<keyword evidence="1" id="KW-0732">Signal</keyword>
<protein>
    <submittedName>
        <fullName evidence="2">FxLYD domain-containing protein</fullName>
    </submittedName>
</protein>
<comment type="caution">
    <text evidence="2">The sequence shown here is derived from an EMBL/GenBank/DDBJ whole genome shotgun (WGS) entry which is preliminary data.</text>
</comment>
<proteinExistence type="predicted"/>
<evidence type="ECO:0000313" key="2">
    <source>
        <dbReference type="EMBL" id="MCM1983446.1"/>
    </source>
</evidence>
<dbReference type="InterPro" id="IPR047676">
    <property type="entry name" value="FxLYD_dom"/>
</dbReference>
<reference evidence="2 3" key="1">
    <citation type="journal article" date="2015" name="Genome Announc.">
        <title>Draft Genome Sequence of Filamentous Marine Cyanobacterium Lyngbya confervoides Strain BDU141951.</title>
        <authorList>
            <person name="Chandrababunaidu M.M."/>
            <person name="Sen D."/>
            <person name="Tripathy S."/>
        </authorList>
    </citation>
    <scope>NUCLEOTIDE SEQUENCE [LARGE SCALE GENOMIC DNA]</scope>
    <source>
        <strain evidence="2 3">BDU141951</strain>
    </source>
</reference>
<name>A0ABD4T448_9CYAN</name>
<dbReference type="EMBL" id="JTHE03000061">
    <property type="protein sequence ID" value="MCM1983446.1"/>
    <property type="molecule type" value="Genomic_DNA"/>
</dbReference>
<organism evidence="2 3">
    <name type="scientific">Lyngbya confervoides BDU141951</name>
    <dbReference type="NCBI Taxonomy" id="1574623"/>
    <lineage>
        <taxon>Bacteria</taxon>
        <taxon>Bacillati</taxon>
        <taxon>Cyanobacteriota</taxon>
        <taxon>Cyanophyceae</taxon>
        <taxon>Oscillatoriophycideae</taxon>
        <taxon>Oscillatoriales</taxon>
        <taxon>Microcoleaceae</taxon>
        <taxon>Lyngbya</taxon>
    </lineage>
</organism>
<feature type="chain" id="PRO_5044792747" evidence="1">
    <location>
        <begin position="29"/>
        <end position="210"/>
    </location>
</feature>
<evidence type="ECO:0000256" key="1">
    <source>
        <dbReference type="SAM" id="SignalP"/>
    </source>
</evidence>
<dbReference type="RefSeq" id="WP_166275220.1">
    <property type="nucleotide sequence ID" value="NZ_JTHE03000061.1"/>
</dbReference>
<dbReference type="NCBIfam" id="NF038353">
    <property type="entry name" value="FxLYD_dom"/>
    <property type="match status" value="1"/>
</dbReference>
<keyword evidence="3" id="KW-1185">Reference proteome</keyword>
<accession>A0ABD4T448</accession>
<feature type="signal peptide" evidence="1">
    <location>
        <begin position="1"/>
        <end position="28"/>
    </location>
</feature>
<sequence length="210" mass="22978">MTTRLRRILRMGAVLSATAMGLAQPGLAQYFPSLGAPNHSEPQADIVLIGETPDQWTYYADYWQQLVNVGQPLGRPLPVRGNGDALDPVLRSASAQPPREWIQNLVVRNLELRPIIKLNGSSQVFGLLTNRNSQTVTVTGVNFEIRDRQGNLIQTGSATPTPSQIAPGQTVSFSQTLFTVPRDDRFSLRLAQPAFLLNGSAPSERANSLF</sequence>